<dbReference type="PANTHER" id="PTHR15635">
    <property type="entry name" value="COILED-COIL DOMAIN CONTAINING PROTEIN 9"/>
    <property type="match status" value="1"/>
</dbReference>
<dbReference type="Proteomes" id="UP001367676">
    <property type="component" value="Unassembled WGS sequence"/>
</dbReference>
<dbReference type="AlphaFoldDB" id="A0AAN9XZ52"/>
<dbReference type="InterPro" id="IPR029336">
    <property type="entry name" value="DUF4594"/>
</dbReference>
<feature type="compositionally biased region" description="Acidic residues" evidence="4">
    <location>
        <begin position="365"/>
        <end position="381"/>
    </location>
</feature>
<feature type="compositionally biased region" description="Polar residues" evidence="4">
    <location>
        <begin position="136"/>
        <end position="149"/>
    </location>
</feature>
<proteinExistence type="predicted"/>
<keyword evidence="6" id="KW-1185">Reference proteome</keyword>
<comment type="caution">
    <text evidence="5">The sequence shown here is derived from an EMBL/GenBank/DDBJ whole genome shotgun (WGS) entry which is preliminary data.</text>
</comment>
<reference evidence="5 6" key="1">
    <citation type="submission" date="2024-03" db="EMBL/GenBank/DDBJ databases">
        <title>Adaptation during the transition from Ophiocordyceps entomopathogen to insect associate is accompanied by gene loss and intensified selection.</title>
        <authorList>
            <person name="Ward C.M."/>
            <person name="Onetto C.A."/>
            <person name="Borneman A.R."/>
        </authorList>
    </citation>
    <scope>NUCLEOTIDE SEQUENCE [LARGE SCALE GENOMIC DNA]</scope>
    <source>
        <strain evidence="5">AWRI1</strain>
        <tissue evidence="5">Single Adult Female</tissue>
    </source>
</reference>
<protein>
    <submittedName>
        <fullName evidence="5">Uncharacterized protein</fullName>
    </submittedName>
</protein>
<keyword evidence="2 3" id="KW-0175">Coiled coil</keyword>
<evidence type="ECO:0000256" key="2">
    <source>
        <dbReference type="ARBA" id="ARBA00023054"/>
    </source>
</evidence>
<evidence type="ECO:0000256" key="3">
    <source>
        <dbReference type="SAM" id="Coils"/>
    </source>
</evidence>
<feature type="compositionally biased region" description="Basic and acidic residues" evidence="4">
    <location>
        <begin position="91"/>
        <end position="135"/>
    </location>
</feature>
<gene>
    <name evidence="5" type="ORF">V9T40_012080</name>
</gene>
<feature type="region of interest" description="Disordered" evidence="4">
    <location>
        <begin position="49"/>
        <end position="212"/>
    </location>
</feature>
<evidence type="ECO:0000313" key="5">
    <source>
        <dbReference type="EMBL" id="KAK7575794.1"/>
    </source>
</evidence>
<feature type="region of interest" description="Disordered" evidence="4">
    <location>
        <begin position="338"/>
        <end position="381"/>
    </location>
</feature>
<dbReference type="Pfam" id="PF15266">
    <property type="entry name" value="DUF4594"/>
    <property type="match status" value="1"/>
</dbReference>
<evidence type="ECO:0000313" key="6">
    <source>
        <dbReference type="Proteomes" id="UP001367676"/>
    </source>
</evidence>
<feature type="coiled-coil region" evidence="3">
    <location>
        <begin position="15"/>
        <end position="42"/>
    </location>
</feature>
<evidence type="ECO:0000256" key="4">
    <source>
        <dbReference type="SAM" id="MobiDB-lite"/>
    </source>
</evidence>
<feature type="compositionally biased region" description="Basic and acidic residues" evidence="4">
    <location>
        <begin position="199"/>
        <end position="209"/>
    </location>
</feature>
<organism evidence="5 6">
    <name type="scientific">Parthenolecanium corni</name>
    <dbReference type="NCBI Taxonomy" id="536013"/>
    <lineage>
        <taxon>Eukaryota</taxon>
        <taxon>Metazoa</taxon>
        <taxon>Ecdysozoa</taxon>
        <taxon>Arthropoda</taxon>
        <taxon>Hexapoda</taxon>
        <taxon>Insecta</taxon>
        <taxon>Pterygota</taxon>
        <taxon>Neoptera</taxon>
        <taxon>Paraneoptera</taxon>
        <taxon>Hemiptera</taxon>
        <taxon>Sternorrhyncha</taxon>
        <taxon>Coccoidea</taxon>
        <taxon>Coccidae</taxon>
        <taxon>Parthenolecanium</taxon>
    </lineage>
</organism>
<dbReference type="PANTHER" id="PTHR15635:SF12">
    <property type="entry name" value="HABP4_PAI-RBP1 DOMAIN-CONTAINING PROTEIN"/>
    <property type="match status" value="1"/>
</dbReference>
<keyword evidence="1" id="KW-0597">Phosphoprotein</keyword>
<feature type="compositionally biased region" description="Basic and acidic residues" evidence="4">
    <location>
        <begin position="66"/>
        <end position="77"/>
    </location>
</feature>
<dbReference type="EMBL" id="JBBCAQ010000036">
    <property type="protein sequence ID" value="KAK7575794.1"/>
    <property type="molecule type" value="Genomic_DNA"/>
</dbReference>
<accession>A0AAN9XZ52</accession>
<name>A0AAN9XZ52_9HEMI</name>
<evidence type="ECO:0000256" key="1">
    <source>
        <dbReference type="ARBA" id="ARBA00022553"/>
    </source>
</evidence>
<sequence>MNPSETDRTLLDEKIARIREKNEMIIKRRQEIEEEIEIAKKHNAMVDVNGPKTIEEDDRPSLYSDKIVKSHREEPRRSVPKKVNYKPRNNNSREDVAWRAERDEIDRERIRRQRADSGWKREWDADKTIPDRSSHNESVSTEQSEPVSTQHRDKPKTNIPVKQSELPESTRLKQNVLTERSELPAPPKNLGRGRGRTVTRADKSNDARNVRQTTSEVYQKVKEKAPLKKRVSWGNENELINSPRISLKDDDLKNIRVKVTTTDSHVRNLSVEMTEERGPLVKSQKLSKFDEKTSFSIKLSVPKVSLNQTRVNLHAIEDAAHQPKPKESLKKNELKSIITRTNGNKQDVGVASDIPPAEGPSKDETDADDDSDWEDVTSDEE</sequence>